<organism evidence="2 3">
    <name type="scientific">Saprolegnia diclina (strain VS20)</name>
    <dbReference type="NCBI Taxonomy" id="1156394"/>
    <lineage>
        <taxon>Eukaryota</taxon>
        <taxon>Sar</taxon>
        <taxon>Stramenopiles</taxon>
        <taxon>Oomycota</taxon>
        <taxon>Saprolegniomycetes</taxon>
        <taxon>Saprolegniales</taxon>
        <taxon>Saprolegniaceae</taxon>
        <taxon>Saprolegnia</taxon>
    </lineage>
</organism>
<dbReference type="eggNOG" id="KOG2223">
    <property type="taxonomic scope" value="Eukaryota"/>
</dbReference>
<sequence length="486" mass="54153">MATLSAVWQTAPLRAAHKAAPSRPTEPLATRREATAHVYTQQLCASFRRQCSGIALATSNRYRAVAQRVGLALRYRALLGYAAPSSAHETAFDDIASRYKALQTRLEAAATIDCWEAIDLHVQEAKAMGDSLVNELDELLRRVRADTSACLAARSVKRLLLHELPACFVSVFSYLGTADLATCHAVCAAWHLVLSCDGTLSYAMTTPAMRWRYWRHFAPSAALDYKAFVQPSAHDELMAKEVARTTFYPKELLYPTTKPHGYLYRLGSSTHLSSSPLLLELHAKLMDVFRAYACFSPHTGYGHGMTLVASSLLTCLGYDTSTTFVTWTLLMEHRLMGSFWDGASQRFGHGLEYRLHELTYCMYRYLPELSRVLQTRGISTAMFATSWILSLFLNERSLPPAVCAHILDAFIREGWSSMFALYMGLFLLHDIPASDDTSTILRCILALPRHLGEHGLGRYRYAAYTTLSPPLTALLASYEADVPPSL</sequence>
<evidence type="ECO:0000313" key="2">
    <source>
        <dbReference type="EMBL" id="EQC36737.1"/>
    </source>
</evidence>
<dbReference type="Gene3D" id="1.10.8.270">
    <property type="entry name" value="putative rabgap domain of human tbc1 domain family member 14 like domains"/>
    <property type="match status" value="1"/>
</dbReference>
<dbReference type="InterPro" id="IPR036047">
    <property type="entry name" value="F-box-like_dom_sf"/>
</dbReference>
<dbReference type="Pfam" id="PF00566">
    <property type="entry name" value="RabGAP-TBC"/>
    <property type="match status" value="1"/>
</dbReference>
<reference evidence="2 3" key="1">
    <citation type="submission" date="2012-04" db="EMBL/GenBank/DDBJ databases">
        <title>The Genome Sequence of Saprolegnia declina VS20.</title>
        <authorList>
            <consortium name="The Broad Institute Genome Sequencing Platform"/>
            <person name="Russ C."/>
            <person name="Nusbaum C."/>
            <person name="Tyler B."/>
            <person name="van West P."/>
            <person name="Dieguez-Uribeondo J."/>
            <person name="de Bruijn I."/>
            <person name="Tripathy S."/>
            <person name="Jiang R."/>
            <person name="Young S.K."/>
            <person name="Zeng Q."/>
            <person name="Gargeya S."/>
            <person name="Fitzgerald M."/>
            <person name="Haas B."/>
            <person name="Abouelleil A."/>
            <person name="Alvarado L."/>
            <person name="Arachchi H.M."/>
            <person name="Berlin A."/>
            <person name="Chapman S.B."/>
            <person name="Goldberg J."/>
            <person name="Griggs A."/>
            <person name="Gujja S."/>
            <person name="Hansen M."/>
            <person name="Howarth C."/>
            <person name="Imamovic A."/>
            <person name="Larimer J."/>
            <person name="McCowen C."/>
            <person name="Montmayeur A."/>
            <person name="Murphy C."/>
            <person name="Neiman D."/>
            <person name="Pearson M."/>
            <person name="Priest M."/>
            <person name="Roberts A."/>
            <person name="Saif S."/>
            <person name="Shea T."/>
            <person name="Sisk P."/>
            <person name="Sykes S."/>
            <person name="Wortman J."/>
            <person name="Nusbaum C."/>
            <person name="Birren B."/>
        </authorList>
    </citation>
    <scope>NUCLEOTIDE SEQUENCE [LARGE SCALE GENOMIC DNA]</scope>
    <source>
        <strain evidence="2 3">VS20</strain>
    </source>
</reference>
<dbReference type="Gene3D" id="1.10.472.80">
    <property type="entry name" value="Ypt/Rab-GAP domain of gyp1p, domain 3"/>
    <property type="match status" value="1"/>
</dbReference>
<name>T0S1X4_SAPDV</name>
<gene>
    <name evidence="2" type="ORF">SDRG_06173</name>
</gene>
<dbReference type="OrthoDB" id="78246at2759"/>
<dbReference type="GeneID" id="19946900"/>
<dbReference type="PROSITE" id="PS50086">
    <property type="entry name" value="TBC_RABGAP"/>
    <property type="match status" value="1"/>
</dbReference>
<dbReference type="EMBL" id="JH767147">
    <property type="protein sequence ID" value="EQC36737.1"/>
    <property type="molecule type" value="Genomic_DNA"/>
</dbReference>
<accession>T0S1X4</accession>
<dbReference type="SUPFAM" id="SSF81383">
    <property type="entry name" value="F-box domain"/>
    <property type="match status" value="1"/>
</dbReference>
<dbReference type="GO" id="GO:0005096">
    <property type="term" value="F:GTPase activator activity"/>
    <property type="evidence" value="ECO:0007669"/>
    <property type="project" value="TreeGrafter"/>
</dbReference>
<feature type="domain" description="Rab-GAP TBC" evidence="1">
    <location>
        <begin position="204"/>
        <end position="414"/>
    </location>
</feature>
<dbReference type="STRING" id="1156394.T0S1X4"/>
<keyword evidence="3" id="KW-1185">Reference proteome</keyword>
<dbReference type="InterPro" id="IPR000195">
    <property type="entry name" value="Rab-GAP-TBC_dom"/>
</dbReference>
<dbReference type="InterPro" id="IPR035969">
    <property type="entry name" value="Rab-GAP_TBC_sf"/>
</dbReference>
<protein>
    <recommendedName>
        <fullName evidence="1">Rab-GAP TBC domain-containing protein</fullName>
    </recommendedName>
</protein>
<evidence type="ECO:0000313" key="3">
    <source>
        <dbReference type="Proteomes" id="UP000030762"/>
    </source>
</evidence>
<dbReference type="InParanoid" id="T0S1X4"/>
<dbReference type="Proteomes" id="UP000030762">
    <property type="component" value="Unassembled WGS sequence"/>
</dbReference>
<dbReference type="RefSeq" id="XP_008610158.1">
    <property type="nucleotide sequence ID" value="XM_008611936.1"/>
</dbReference>
<dbReference type="SMART" id="SM00164">
    <property type="entry name" value="TBC"/>
    <property type="match status" value="1"/>
</dbReference>
<dbReference type="SUPFAM" id="SSF47923">
    <property type="entry name" value="Ypt/Rab-GAP domain of gyp1p"/>
    <property type="match status" value="2"/>
</dbReference>
<dbReference type="PANTHER" id="PTHR47219:SF9">
    <property type="entry name" value="GTPASE ACTIVATING PROTEIN AND CENTROSOME-ASSOCIATED, ISOFORM B"/>
    <property type="match status" value="1"/>
</dbReference>
<dbReference type="PANTHER" id="PTHR47219">
    <property type="entry name" value="RAB GTPASE-ACTIVATING PROTEIN 1-LIKE"/>
    <property type="match status" value="1"/>
</dbReference>
<proteinExistence type="predicted"/>
<dbReference type="AlphaFoldDB" id="T0S1X4"/>
<dbReference type="OMA" id="CAHILDA"/>
<evidence type="ECO:0000259" key="1">
    <source>
        <dbReference type="PROSITE" id="PS50086"/>
    </source>
</evidence>
<dbReference type="InterPro" id="IPR050302">
    <property type="entry name" value="Rab_GAP_TBC_domain"/>
</dbReference>
<dbReference type="VEuPathDB" id="FungiDB:SDRG_06173"/>
<dbReference type="GO" id="GO:0031267">
    <property type="term" value="F:small GTPase binding"/>
    <property type="evidence" value="ECO:0007669"/>
    <property type="project" value="TreeGrafter"/>
</dbReference>